<gene>
    <name evidence="3" type="ORF">ElyMa_005839200</name>
</gene>
<dbReference type="PANTHER" id="PTHR24020:SF84">
    <property type="entry name" value="VWFA DOMAIN-CONTAINING PROTEIN"/>
    <property type="match status" value="1"/>
</dbReference>
<dbReference type="SMART" id="SM00327">
    <property type="entry name" value="VWA"/>
    <property type="match status" value="12"/>
</dbReference>
<feature type="compositionally biased region" description="Polar residues" evidence="1">
    <location>
        <begin position="2186"/>
        <end position="2201"/>
    </location>
</feature>
<dbReference type="CDD" id="cd01450">
    <property type="entry name" value="vWFA_subfamily_ECM"/>
    <property type="match status" value="11"/>
</dbReference>
<dbReference type="PROSITE" id="PS50234">
    <property type="entry name" value="VWFA"/>
    <property type="match status" value="12"/>
</dbReference>
<evidence type="ECO:0000313" key="3">
    <source>
        <dbReference type="EMBL" id="GFR78012.1"/>
    </source>
</evidence>
<accession>A0AAV4FXD0</accession>
<feature type="region of interest" description="Disordered" evidence="1">
    <location>
        <begin position="832"/>
        <end position="852"/>
    </location>
</feature>
<feature type="domain" description="VWFA" evidence="2">
    <location>
        <begin position="192"/>
        <end position="371"/>
    </location>
</feature>
<comment type="caution">
    <text evidence="3">The sequence shown here is derived from an EMBL/GenBank/DDBJ whole genome shotgun (WGS) entry which is preliminary data.</text>
</comment>
<dbReference type="InterPro" id="IPR002035">
    <property type="entry name" value="VWF_A"/>
</dbReference>
<proteinExistence type="predicted"/>
<dbReference type="Gene3D" id="3.40.50.410">
    <property type="entry name" value="von Willebrand factor, type A domain"/>
    <property type="match status" value="12"/>
</dbReference>
<keyword evidence="4" id="KW-1185">Reference proteome</keyword>
<dbReference type="InterPro" id="IPR036465">
    <property type="entry name" value="vWFA_dom_sf"/>
</dbReference>
<feature type="region of interest" description="Disordered" evidence="1">
    <location>
        <begin position="2591"/>
        <end position="2611"/>
    </location>
</feature>
<feature type="domain" description="VWFA" evidence="2">
    <location>
        <begin position="1"/>
        <end position="156"/>
    </location>
</feature>
<dbReference type="Proteomes" id="UP000762676">
    <property type="component" value="Unassembled WGS sequence"/>
</dbReference>
<feature type="compositionally biased region" description="Polar residues" evidence="1">
    <location>
        <begin position="791"/>
        <end position="808"/>
    </location>
</feature>
<feature type="domain" description="VWFA" evidence="2">
    <location>
        <begin position="396"/>
        <end position="571"/>
    </location>
</feature>
<organism evidence="3 4">
    <name type="scientific">Elysia marginata</name>
    <dbReference type="NCBI Taxonomy" id="1093978"/>
    <lineage>
        <taxon>Eukaryota</taxon>
        <taxon>Metazoa</taxon>
        <taxon>Spiralia</taxon>
        <taxon>Lophotrochozoa</taxon>
        <taxon>Mollusca</taxon>
        <taxon>Gastropoda</taxon>
        <taxon>Heterobranchia</taxon>
        <taxon>Euthyneura</taxon>
        <taxon>Panpulmonata</taxon>
        <taxon>Sacoglossa</taxon>
        <taxon>Placobranchoidea</taxon>
        <taxon>Plakobranchidae</taxon>
        <taxon>Elysia</taxon>
    </lineage>
</organism>
<feature type="compositionally biased region" description="Polar residues" evidence="1">
    <location>
        <begin position="584"/>
        <end position="597"/>
    </location>
</feature>
<feature type="region of interest" description="Disordered" evidence="1">
    <location>
        <begin position="573"/>
        <end position="599"/>
    </location>
</feature>
<feature type="domain" description="VWFA" evidence="2">
    <location>
        <begin position="2207"/>
        <end position="2382"/>
    </location>
</feature>
<evidence type="ECO:0000259" key="2">
    <source>
        <dbReference type="PROSITE" id="PS50234"/>
    </source>
</evidence>
<dbReference type="SUPFAM" id="SSF53300">
    <property type="entry name" value="vWA-like"/>
    <property type="match status" value="12"/>
</dbReference>
<sequence>MADLVKDAKIDTGEVRVGVVIYRKKGARVFPLSQYTDATSLQNALRNMRIRRGTFTNAASGMDVVRTNLLTPANGDRADAPNVVVVITDANSKTDVQKIPRAANQLKASVEAVYAIGTGMSSSSDLSQMASSTSNLHFLDSFAEFASIREEMVDEIYALQGEHAEPTTEAPMIPTSGQDSGEIMPYGTDKLDLVFLYHASQNIDDEGWETYKLFMSDVISGANIDSGEVRVGAVVYNRNSYMAFPLNQYRTSMDLERGLEVLPVDKANDASIASGLDVVRRNVFTSGTGDRPDAPNAVIVITDSDSYLDRDKIASSAQRLRTESGARIYTAGIGLSGSSQLSTVASSTSTMFPANRPEDLADVRLGLVRQLPPLSRRQDESGADPVAESYGSDKLDLVFLFHASSNIDSDGWENYKLFMNDVISGANIDNGDVRVGAVLYNYQSQMYFPLRQYQTTSSLAGAINDLNFQSSPYTNLAGGMDLVRQMLFSPTNGDRPDAPNAVIIVSDADSNYGQDRLESSAERLKTESQARIYTAGIGLRGSSEMSSVASSGSTVFSPDNVAGLTDVKEELVAQIPPLRRKQEQPTTSSTDQGSSASEPYGTDKLDLLFLLHTSNNIDDNGWENYKNFINDVVSGANIDNGNVQVSVADYNARSKMYFSMYEHNTASKLATAIGNLNLMRSDDANLGLGLNLARQMVFTSSSGDRPDVPNAVIVLTDSDANLFPDYIADYAEQLRTESQARIYTVGIGLRGSSQLSSIASAGSTMFAPDNLSGLAGVKEGLVAQMPPLTQRLDQPTTDSTDQASSGSTAFYPANAQGLTGVKEQLVSQIPPLRQRPEQPPIDTASPDQGSASIVPYGSDKLDLVYLFHMSQNMDRQGWENYKLFMKNVISGANVDSGDVRVSAVIYNTRSQMYFPLNQYQSVSELNGAIDNLPYLPSSTSDFSQGLRYVSQMAFTPMNGDRPDVPNAVIVVTDSDANINQGNVAAAAENVRTVSGARIYTVGIGVTGNSHLASSASARSTVFSADDAYGLAGVKDQLVAQIPPLGGGQDQSATDSSSDQEPYGSDKLDLVYMFHTSNNIDNAGWEHYKGFMYGVVSDANIDNGDVRVGALVYNDRSSMHFPLGQYRTASEVAGAINGMKFEPSDNANVAAGMNEVRQRMFIQSNGDRPDAPNAVIVVTDADANLEEDGIASSADRLKTESGARVYTAGIGLKDSAQLPVIASDPSTAFMADDPAGLSDVKEDLVKQMPPLSKKQDQSTGAPSSTDQGAPDRTEATADTSEKLDLAFLIHTSEDIDYEKYDYYSKFMHKIVDEADVDSGDVRVGAVIYNEDGEVVFPLDKYTSNEAVQAAIIEFPLSKSPDANIAKGMDTVREKLFTPEGGDRPDVPNAVIVVTDADSNLDEDKIAPAAQKLKDESKAKVFTAGIGLLGASQLPIVATAPEDMYEPETVEELPDMRDPIVEKTPALRGGGLDLHGHHRQGQDPRKLDLAFLVHASEQIDGRKYQDYKDYMRDVLENADVDSGAVRAGVVLYRHDGTVMIQLDRFLTKNSLTEAIGQLPLMASKYADLAKGMDVVRQDFFSPEKGDREDAPNGVIILTDADSNLNEGDIPRYAHMLRDSGARIVTAGIGLAASDQLPHVASDKSALLGISDVGELPWVVEPAQEQFPPLLGVMTTFVPSTSEAITETDEAATENAQTTEGVMIDPAEGTTQMSTSTEREAETSESQSSTQGEPKSTEATADTSEKLDLAFLIHTSEDIDYEKYDYYSKFMHKIVDEADVDSGDVRVGAVIYNEDGEVVFPLDKYTSNEAVQAAIIEFPLAKSPDANIAKGMDTVREKLFTPEGGDRPDVPNAVIVVTDADSNLDEDKIAPAAQKLKDESKAKVFTAGIGLLGASQLPIVATAPEDMYEPETVEELPDVRDPIVEKTPALRGGGLDLHGHHRAGQDPRKLDLAFLVHASEQIDGRKYQDYKDYMRDVLENADVDSGAVRAGVVLYRHDGTVMIQLDRFLTKNSLTEAIGQLPLMASKYADLAKGMDVVRQDFFSPEKGDREDAPNGVIILTDADSNLNEEEIPRYAHMLRDSGARIVTAGIGLAASDQLPHVASDKSALLGISDVGELPWVVEPAQEQFPPLLGAMTTFVPSTTGVVTETEGTTLEIEKTTEGVIIDPTEAKTQMPTSTEREVETTESQLSTQGEPKSTEATADTSEKLDLAFLIHTSEDIDYEKYDYYSKFMHKIVDEADIDSGDVRVGAVIYNEDGEVVFPLDKYTSNEAVQAAIIEFPLSKSPDANIAKGMDTVREKLFTPEGGDRPDVPNAVIVVTDADSNLDDDKIAPAAQKLKDESKAKVFTAGIGLLGASQLPIVATAPEDMYEPETVEELPDVRDPIVEKTPALRGGALDLHGHHRDGQDPKKLDLAFLVHTSKDIDGDKYRDLKDYMRDVVDNADIDSGAVRAGVVLYRHDGTVMIPLYRFLTKSSLQAAIGQLPLMPSDFADLAKGMEVVRKNFFNPEVGDREDAPNGVIILTDADANLNEGDIPRYAHMLRDSGARIVTAGIGLAASDQLPHVASDKSALLGISDVGELPWIVDPAREQFPPLNPESQTTMMPTSTAGDTTAVSEPETTIIPTAEGQWKLRI</sequence>
<feature type="domain" description="VWFA" evidence="2">
    <location>
        <begin position="862"/>
        <end position="1037"/>
    </location>
</feature>
<dbReference type="EMBL" id="BMAT01011726">
    <property type="protein sequence ID" value="GFR78012.1"/>
    <property type="molecule type" value="Genomic_DNA"/>
</dbReference>
<keyword evidence="3" id="KW-0176">Collagen</keyword>
<feature type="domain" description="VWFA" evidence="2">
    <location>
        <begin position="1068"/>
        <end position="1243"/>
    </location>
</feature>
<dbReference type="PANTHER" id="PTHR24020">
    <property type="entry name" value="COLLAGEN ALPHA"/>
    <property type="match status" value="1"/>
</dbReference>
<feature type="compositionally biased region" description="Low complexity" evidence="1">
    <location>
        <begin position="1049"/>
        <end position="1059"/>
    </location>
</feature>
<feature type="domain" description="VWFA" evidence="2">
    <location>
        <begin position="1745"/>
        <end position="1920"/>
    </location>
</feature>
<feature type="region of interest" description="Disordered" evidence="1">
    <location>
        <begin position="2167"/>
        <end position="2201"/>
    </location>
</feature>
<feature type="compositionally biased region" description="Polar residues" evidence="1">
    <location>
        <begin position="1256"/>
        <end position="1266"/>
    </location>
</feature>
<dbReference type="InterPro" id="IPR050525">
    <property type="entry name" value="ECM_Assembly_Org"/>
</dbReference>
<feature type="region of interest" description="Disordered" evidence="1">
    <location>
        <begin position="1248"/>
        <end position="1276"/>
    </location>
</feature>
<evidence type="ECO:0000256" key="1">
    <source>
        <dbReference type="SAM" id="MobiDB-lite"/>
    </source>
</evidence>
<feature type="domain" description="VWFA" evidence="2">
    <location>
        <begin position="1486"/>
        <end position="1660"/>
    </location>
</feature>
<feature type="domain" description="VWFA" evidence="2">
    <location>
        <begin position="1283"/>
        <end position="1458"/>
    </location>
</feature>
<feature type="domain" description="VWFA" evidence="2">
    <location>
        <begin position="1948"/>
        <end position="2122"/>
    </location>
</feature>
<feature type="compositionally biased region" description="Polar residues" evidence="1">
    <location>
        <begin position="2593"/>
        <end position="2611"/>
    </location>
</feature>
<name>A0AAV4FXD0_9GAST</name>
<dbReference type="Pfam" id="PF00092">
    <property type="entry name" value="VWA"/>
    <property type="match status" value="12"/>
</dbReference>
<protein>
    <submittedName>
        <fullName evidence="3">Collagen alpha-3(VI) chain</fullName>
    </submittedName>
</protein>
<evidence type="ECO:0000313" key="4">
    <source>
        <dbReference type="Proteomes" id="UP000762676"/>
    </source>
</evidence>
<feature type="region of interest" description="Disordered" evidence="1">
    <location>
        <begin position="1684"/>
        <end position="1739"/>
    </location>
</feature>
<feature type="region of interest" description="Disordered" evidence="1">
    <location>
        <begin position="1041"/>
        <end position="1061"/>
    </location>
</feature>
<reference evidence="3 4" key="1">
    <citation type="journal article" date="2021" name="Elife">
        <title>Chloroplast acquisition without the gene transfer in kleptoplastic sea slugs, Plakobranchus ocellatus.</title>
        <authorList>
            <person name="Maeda T."/>
            <person name="Takahashi S."/>
            <person name="Yoshida T."/>
            <person name="Shimamura S."/>
            <person name="Takaki Y."/>
            <person name="Nagai Y."/>
            <person name="Toyoda A."/>
            <person name="Suzuki Y."/>
            <person name="Arimoto A."/>
            <person name="Ishii H."/>
            <person name="Satoh N."/>
            <person name="Nishiyama T."/>
            <person name="Hasebe M."/>
            <person name="Maruyama T."/>
            <person name="Minagawa J."/>
            <person name="Obokata J."/>
            <person name="Shigenobu S."/>
        </authorList>
    </citation>
    <scope>NUCLEOTIDE SEQUENCE [LARGE SCALE GENOMIC DNA]</scope>
</reference>
<feature type="compositionally biased region" description="Polar residues" evidence="1">
    <location>
        <begin position="1728"/>
        <end position="1739"/>
    </location>
</feature>
<dbReference type="GO" id="GO:0005581">
    <property type="term" value="C:collagen trimer"/>
    <property type="evidence" value="ECO:0007669"/>
    <property type="project" value="UniProtKB-KW"/>
</dbReference>
<feature type="domain" description="VWFA" evidence="2">
    <location>
        <begin position="606"/>
        <end position="785"/>
    </location>
</feature>
<feature type="domain" description="VWFA" evidence="2">
    <location>
        <begin position="2410"/>
        <end position="2584"/>
    </location>
</feature>
<feature type="region of interest" description="Disordered" evidence="1">
    <location>
        <begin position="790"/>
        <end position="809"/>
    </location>
</feature>